<protein>
    <recommendedName>
        <fullName evidence="3">Gas vesicle protein G</fullName>
    </recommendedName>
</protein>
<dbReference type="InterPro" id="IPR007804">
    <property type="entry name" value="GvpG"/>
</dbReference>
<dbReference type="Pfam" id="PF05120">
    <property type="entry name" value="GvpG"/>
    <property type="match status" value="1"/>
</dbReference>
<organism evidence="1 2">
    <name type="scientific">Egicoccus halophilus</name>
    <dbReference type="NCBI Taxonomy" id="1670830"/>
    <lineage>
        <taxon>Bacteria</taxon>
        <taxon>Bacillati</taxon>
        <taxon>Actinomycetota</taxon>
        <taxon>Nitriliruptoria</taxon>
        <taxon>Egicoccales</taxon>
        <taxon>Egicoccaceae</taxon>
        <taxon>Egicoccus</taxon>
    </lineage>
</organism>
<sequence>MIGSLVKLLAAPVTGPWWVVQQVIGAAEAELYDEGRILAALRELSAELDAGRISEEEHAVAEEALLERLVAARARSTQ</sequence>
<gene>
    <name evidence="1" type="ORF">GCM10011354_06060</name>
</gene>
<dbReference type="Proteomes" id="UP000650511">
    <property type="component" value="Unassembled WGS sequence"/>
</dbReference>
<reference evidence="1" key="1">
    <citation type="journal article" date="2014" name="Int. J. Syst. Evol. Microbiol.">
        <title>Complete genome sequence of Corynebacterium casei LMG S-19264T (=DSM 44701T), isolated from a smear-ripened cheese.</title>
        <authorList>
            <consortium name="US DOE Joint Genome Institute (JGI-PGF)"/>
            <person name="Walter F."/>
            <person name="Albersmeier A."/>
            <person name="Kalinowski J."/>
            <person name="Ruckert C."/>
        </authorList>
    </citation>
    <scope>NUCLEOTIDE SEQUENCE</scope>
    <source>
        <strain evidence="1">CGMCC 1.14988</strain>
    </source>
</reference>
<reference evidence="1" key="2">
    <citation type="submission" date="2020-09" db="EMBL/GenBank/DDBJ databases">
        <authorList>
            <person name="Sun Q."/>
            <person name="Zhou Y."/>
        </authorList>
    </citation>
    <scope>NUCLEOTIDE SEQUENCE</scope>
    <source>
        <strain evidence="1">CGMCC 1.14988</strain>
    </source>
</reference>
<evidence type="ECO:0008006" key="3">
    <source>
        <dbReference type="Google" id="ProtNLM"/>
    </source>
</evidence>
<accession>A0A8J3A5S4</accession>
<evidence type="ECO:0000313" key="1">
    <source>
        <dbReference type="EMBL" id="GGI03841.1"/>
    </source>
</evidence>
<dbReference type="AlphaFoldDB" id="A0A8J3A5S4"/>
<name>A0A8J3A5S4_9ACTN</name>
<dbReference type="EMBL" id="BMHA01000002">
    <property type="protein sequence ID" value="GGI03841.1"/>
    <property type="molecule type" value="Genomic_DNA"/>
</dbReference>
<proteinExistence type="predicted"/>
<dbReference type="OrthoDB" id="3541554at2"/>
<comment type="caution">
    <text evidence="1">The sequence shown here is derived from an EMBL/GenBank/DDBJ whole genome shotgun (WGS) entry which is preliminary data.</text>
</comment>
<keyword evidence="2" id="KW-1185">Reference proteome</keyword>
<evidence type="ECO:0000313" key="2">
    <source>
        <dbReference type="Proteomes" id="UP000650511"/>
    </source>
</evidence>
<dbReference type="RefSeq" id="WP_130650898.1">
    <property type="nucleotide sequence ID" value="NZ_BMHA01000002.1"/>
</dbReference>